<reference evidence="1 2" key="1">
    <citation type="journal article" date="2015" name="Genome Biol. Evol.">
        <title>Phylogenomic analyses indicate that early fungi evolved digesting cell walls of algal ancestors of land plants.</title>
        <authorList>
            <person name="Chang Y."/>
            <person name="Wang S."/>
            <person name="Sekimoto S."/>
            <person name="Aerts A.L."/>
            <person name="Choi C."/>
            <person name="Clum A."/>
            <person name="LaButti K.M."/>
            <person name="Lindquist E.A."/>
            <person name="Yee Ngan C."/>
            <person name="Ohm R.A."/>
            <person name="Salamov A.A."/>
            <person name="Grigoriev I.V."/>
            <person name="Spatafora J.W."/>
            <person name="Berbee M.L."/>
        </authorList>
    </citation>
    <scope>NUCLEOTIDE SEQUENCE [LARGE SCALE GENOMIC DNA]</scope>
    <source>
        <strain evidence="1 2">JEL478</strain>
    </source>
</reference>
<gene>
    <name evidence="1" type="ORF">M427DRAFT_283991</name>
</gene>
<sequence length="143" mass="15739">MAIYAVPLLGSLGFTTNAITDCGVVHLKAETFHSHTRSYGVHPLLPNLQSWKPCQFMSPETAHVSRVCILPHRERVCTPENLKSERAITNATTAERGTERMISVLVKGGRKAHQPLWGNLSEHKGVNAASCRGDHSRADSVMR</sequence>
<dbReference type="EMBL" id="KQ965750">
    <property type="protein sequence ID" value="KXS16764.1"/>
    <property type="molecule type" value="Genomic_DNA"/>
</dbReference>
<accession>A0A139AJN9</accession>
<dbReference type="Proteomes" id="UP000070544">
    <property type="component" value="Unassembled WGS sequence"/>
</dbReference>
<keyword evidence="2" id="KW-1185">Reference proteome</keyword>
<protein>
    <submittedName>
        <fullName evidence="1">Uncharacterized protein</fullName>
    </submittedName>
</protein>
<evidence type="ECO:0000313" key="2">
    <source>
        <dbReference type="Proteomes" id="UP000070544"/>
    </source>
</evidence>
<name>A0A139AJN9_GONPJ</name>
<organism evidence="1 2">
    <name type="scientific">Gonapodya prolifera (strain JEL478)</name>
    <name type="common">Monoblepharis prolifera</name>
    <dbReference type="NCBI Taxonomy" id="1344416"/>
    <lineage>
        <taxon>Eukaryota</taxon>
        <taxon>Fungi</taxon>
        <taxon>Fungi incertae sedis</taxon>
        <taxon>Chytridiomycota</taxon>
        <taxon>Chytridiomycota incertae sedis</taxon>
        <taxon>Monoblepharidomycetes</taxon>
        <taxon>Monoblepharidales</taxon>
        <taxon>Gonapodyaceae</taxon>
        <taxon>Gonapodya</taxon>
    </lineage>
</organism>
<dbReference type="AlphaFoldDB" id="A0A139AJN9"/>
<evidence type="ECO:0000313" key="1">
    <source>
        <dbReference type="EMBL" id="KXS16764.1"/>
    </source>
</evidence>
<proteinExistence type="predicted"/>